<feature type="compositionally biased region" description="Low complexity" evidence="1">
    <location>
        <begin position="35"/>
        <end position="68"/>
    </location>
</feature>
<reference evidence="5 6" key="1">
    <citation type="submission" date="2018-08" db="EMBL/GenBank/DDBJ databases">
        <title>Sequencing the genomes of 1000 actinobacteria strains.</title>
        <authorList>
            <person name="Klenk H.-P."/>
        </authorList>
    </citation>
    <scope>NUCLEOTIDE SEQUENCE [LARGE SCALE GENOMIC DNA]</scope>
    <source>
        <strain evidence="5 6">DSM 22891</strain>
    </source>
</reference>
<feature type="domain" description="DUF3048" evidence="3">
    <location>
        <begin position="74"/>
        <end position="210"/>
    </location>
</feature>
<proteinExistence type="predicted"/>
<feature type="chain" id="PRO_5017572232" evidence="2">
    <location>
        <begin position="26"/>
        <end position="351"/>
    </location>
</feature>
<dbReference type="Proteomes" id="UP000256485">
    <property type="component" value="Unassembled WGS sequence"/>
</dbReference>
<evidence type="ECO:0000256" key="2">
    <source>
        <dbReference type="SAM" id="SignalP"/>
    </source>
</evidence>
<keyword evidence="2" id="KW-0732">Signal</keyword>
<dbReference type="SUPFAM" id="SSF159774">
    <property type="entry name" value="YerB-like"/>
    <property type="match status" value="1"/>
</dbReference>
<dbReference type="PROSITE" id="PS51257">
    <property type="entry name" value="PROKAR_LIPOPROTEIN"/>
    <property type="match status" value="1"/>
</dbReference>
<feature type="domain" description="DUF3048" evidence="4">
    <location>
        <begin position="234"/>
        <end position="346"/>
    </location>
</feature>
<keyword evidence="6" id="KW-1185">Reference proteome</keyword>
<name>A0A3D9VAP1_THECX</name>
<protein>
    <submittedName>
        <fullName evidence="5">DUF3048 family protein</fullName>
    </submittedName>
</protein>
<dbReference type="EMBL" id="QTUC01000001">
    <property type="protein sequence ID" value="REF35214.1"/>
    <property type="molecule type" value="Genomic_DNA"/>
</dbReference>
<evidence type="ECO:0000259" key="4">
    <source>
        <dbReference type="Pfam" id="PF17479"/>
    </source>
</evidence>
<evidence type="ECO:0000256" key="1">
    <source>
        <dbReference type="SAM" id="MobiDB-lite"/>
    </source>
</evidence>
<sequence>MNRYRLPAILAVAAAVAATACSAQAVPRVMGSPVASPTAEPEPARTATPTATSPTPRRTAPARTSTPAPISPFTGLPGDHREPVLAVKFDNVRAARPHTGLADADIVYIEPVEGGLGRILAIFSSKRPELIGPIRSARESDLELLRQFGEPAFAYSGAHSRVLPIIGRAPVHDVSPAHAGSAYLRGSTRPAPHNLYARTGELLEKAPKASVAKDIGFRFGPAPAGGRPATEHTVDYPAFQVSFHWSTSDRRWTVSMDGEPLESASGPAPQASTVVVQYTSIRPSRFSDKLGNNTPYTESVGAGRALVLRDGRAYDARWSRPSPTSGTTFETETGEPLTFAPGQVWVVFAKA</sequence>
<evidence type="ECO:0000259" key="3">
    <source>
        <dbReference type="Pfam" id="PF11258"/>
    </source>
</evidence>
<feature type="signal peptide" evidence="2">
    <location>
        <begin position="1"/>
        <end position="25"/>
    </location>
</feature>
<comment type="caution">
    <text evidence="5">The sequence shown here is derived from an EMBL/GenBank/DDBJ whole genome shotgun (WGS) entry which is preliminary data.</text>
</comment>
<dbReference type="InterPro" id="IPR035328">
    <property type="entry name" value="DUF3048_C"/>
</dbReference>
<dbReference type="InterPro" id="IPR021416">
    <property type="entry name" value="DUF3048_N"/>
</dbReference>
<feature type="region of interest" description="Disordered" evidence="1">
    <location>
        <begin position="31"/>
        <end position="77"/>
    </location>
</feature>
<accession>A0A3D9VAP1</accession>
<evidence type="ECO:0000313" key="5">
    <source>
        <dbReference type="EMBL" id="REF35214.1"/>
    </source>
</evidence>
<organism evidence="5 6">
    <name type="scientific">Thermasporomyces composti</name>
    <dbReference type="NCBI Taxonomy" id="696763"/>
    <lineage>
        <taxon>Bacteria</taxon>
        <taxon>Bacillati</taxon>
        <taxon>Actinomycetota</taxon>
        <taxon>Actinomycetes</taxon>
        <taxon>Propionibacteriales</taxon>
        <taxon>Nocardioidaceae</taxon>
        <taxon>Thermasporomyces</taxon>
    </lineage>
</organism>
<gene>
    <name evidence="5" type="ORF">DFJ64_0586</name>
</gene>
<dbReference type="Pfam" id="PF17479">
    <property type="entry name" value="DUF3048_C"/>
    <property type="match status" value="1"/>
</dbReference>
<dbReference type="Pfam" id="PF11258">
    <property type="entry name" value="DUF3048"/>
    <property type="match status" value="1"/>
</dbReference>
<dbReference type="AlphaFoldDB" id="A0A3D9VAP1"/>
<evidence type="ECO:0000313" key="6">
    <source>
        <dbReference type="Proteomes" id="UP000256485"/>
    </source>
</evidence>
<dbReference type="RefSeq" id="WP_245940926.1">
    <property type="nucleotide sequence ID" value="NZ_QTUC01000001.1"/>
</dbReference>
<dbReference type="Gene3D" id="3.50.90.10">
    <property type="entry name" value="YerB-like"/>
    <property type="match status" value="1"/>
</dbReference>
<dbReference type="InterPro" id="IPR023158">
    <property type="entry name" value="YerB-like_sf"/>
</dbReference>